<dbReference type="SUPFAM" id="SSF56235">
    <property type="entry name" value="N-terminal nucleophile aminohydrolases (Ntn hydrolases)"/>
    <property type="match status" value="1"/>
</dbReference>
<dbReference type="PANTHER" id="PTHR11686:SF9">
    <property type="entry name" value="RE13973P"/>
    <property type="match status" value="1"/>
</dbReference>
<dbReference type="PRINTS" id="PR01210">
    <property type="entry name" value="GGTRANSPTASE"/>
</dbReference>
<dbReference type="OrthoDB" id="1424408at2759"/>
<evidence type="ECO:0000313" key="2">
    <source>
        <dbReference type="EMBL" id="KAF6160713.1"/>
    </source>
</evidence>
<dbReference type="EMBL" id="JACGCM010001160">
    <property type="protein sequence ID" value="KAF6160713.1"/>
    <property type="molecule type" value="Genomic_DNA"/>
</dbReference>
<dbReference type="AlphaFoldDB" id="A0A7J7N0Q2"/>
<proteinExistence type="predicted"/>
<evidence type="ECO:0000256" key="1">
    <source>
        <dbReference type="PIRSR" id="PIRSR600101-2"/>
    </source>
</evidence>
<organism evidence="2 3">
    <name type="scientific">Kingdonia uniflora</name>
    <dbReference type="NCBI Taxonomy" id="39325"/>
    <lineage>
        <taxon>Eukaryota</taxon>
        <taxon>Viridiplantae</taxon>
        <taxon>Streptophyta</taxon>
        <taxon>Embryophyta</taxon>
        <taxon>Tracheophyta</taxon>
        <taxon>Spermatophyta</taxon>
        <taxon>Magnoliopsida</taxon>
        <taxon>Ranunculales</taxon>
        <taxon>Circaeasteraceae</taxon>
        <taxon>Kingdonia</taxon>
    </lineage>
</organism>
<dbReference type="PANTHER" id="PTHR11686">
    <property type="entry name" value="GAMMA GLUTAMYL TRANSPEPTIDASE"/>
    <property type="match status" value="1"/>
</dbReference>
<dbReference type="InterPro" id="IPR000101">
    <property type="entry name" value="GGT_peptidase"/>
</dbReference>
<gene>
    <name evidence="2" type="ORF">GIB67_026337</name>
</gene>
<comment type="caution">
    <text evidence="2">The sequence shown here is derived from an EMBL/GenBank/DDBJ whole genome shotgun (WGS) entry which is preliminary data.</text>
</comment>
<dbReference type="Proteomes" id="UP000541444">
    <property type="component" value="Unassembled WGS sequence"/>
</dbReference>
<dbReference type="Gene3D" id="3.60.20.40">
    <property type="match status" value="1"/>
</dbReference>
<name>A0A7J7N0Q2_9MAGN</name>
<dbReference type="InterPro" id="IPR043137">
    <property type="entry name" value="GGT_ssub_C"/>
</dbReference>
<dbReference type="GO" id="GO:0005886">
    <property type="term" value="C:plasma membrane"/>
    <property type="evidence" value="ECO:0007669"/>
    <property type="project" value="TreeGrafter"/>
</dbReference>
<sequence length="90" mass="9741">MFLLLIETNNKSSQGHLSLILSMTTTVNYVFGAGVLSPSTGIVLNNEMDDFSIPTENTADKLPSAPANFIEQNKRSLSSMTPIVVLKVNL</sequence>
<accession>A0A7J7N0Q2</accession>
<dbReference type="GO" id="GO:0006751">
    <property type="term" value="P:glutathione catabolic process"/>
    <property type="evidence" value="ECO:0007669"/>
    <property type="project" value="InterPro"/>
</dbReference>
<dbReference type="InterPro" id="IPR029055">
    <property type="entry name" value="Ntn_hydrolases_N"/>
</dbReference>
<reference evidence="2 3" key="1">
    <citation type="journal article" date="2020" name="IScience">
        <title>Genome Sequencing of the Endangered Kingdonia uniflora (Circaeasteraceae, Ranunculales) Reveals Potential Mechanisms of Evolutionary Specialization.</title>
        <authorList>
            <person name="Sun Y."/>
            <person name="Deng T."/>
            <person name="Zhang A."/>
            <person name="Moore M.J."/>
            <person name="Landis J.B."/>
            <person name="Lin N."/>
            <person name="Zhang H."/>
            <person name="Zhang X."/>
            <person name="Huang J."/>
            <person name="Zhang X."/>
            <person name="Sun H."/>
            <person name="Wang H."/>
        </authorList>
    </citation>
    <scope>NUCLEOTIDE SEQUENCE [LARGE SCALE GENOMIC DNA]</scope>
    <source>
        <strain evidence="2">TB1705</strain>
        <tissue evidence="2">Leaf</tissue>
    </source>
</reference>
<feature type="binding site" evidence="1">
    <location>
        <position position="50"/>
    </location>
    <ligand>
        <name>L-glutamate</name>
        <dbReference type="ChEBI" id="CHEBI:29985"/>
    </ligand>
</feature>
<keyword evidence="3" id="KW-1185">Reference proteome</keyword>
<protein>
    <submittedName>
        <fullName evidence="2">Uncharacterized protein</fullName>
    </submittedName>
</protein>
<feature type="binding site" evidence="1">
    <location>
        <begin position="78"/>
        <end position="79"/>
    </location>
    <ligand>
        <name>L-glutamate</name>
        <dbReference type="ChEBI" id="CHEBI:29985"/>
    </ligand>
</feature>
<feature type="binding site" evidence="1">
    <location>
        <begin position="26"/>
        <end position="28"/>
    </location>
    <ligand>
        <name>L-glutamate</name>
        <dbReference type="ChEBI" id="CHEBI:29985"/>
    </ligand>
</feature>
<dbReference type="GO" id="GO:0036374">
    <property type="term" value="F:glutathione hydrolase activity"/>
    <property type="evidence" value="ECO:0007669"/>
    <property type="project" value="InterPro"/>
</dbReference>
<dbReference type="Pfam" id="PF01019">
    <property type="entry name" value="G_glu_transpept"/>
    <property type="match status" value="1"/>
</dbReference>
<evidence type="ECO:0000313" key="3">
    <source>
        <dbReference type="Proteomes" id="UP000541444"/>
    </source>
</evidence>